<evidence type="ECO:0000313" key="2">
    <source>
        <dbReference type="EMBL" id="KTD10602.1"/>
    </source>
</evidence>
<dbReference type="Proteomes" id="UP000254476">
    <property type="component" value="Unassembled WGS sequence"/>
</dbReference>
<sequence>MNRFYILTGSPGSGKSSILTALSKKGFSVIEEPARKILAQQRLIDGEGVYDRNPFLFKELMLSCMLMDYENASKYDIVFFDRGIPDIIAYSKNFGLNSGAELQASQIYQYNTTVFFLPAWQDIYVNDAERKLSFEEAQLFEDDLRQIYTKLGYQLVDVPFGPIKDRVNFILNLIRGSKE</sequence>
<evidence type="ECO:0000259" key="1">
    <source>
        <dbReference type="Pfam" id="PF13521"/>
    </source>
</evidence>
<dbReference type="InterPro" id="IPR038727">
    <property type="entry name" value="NadR/Ttd14_AAA_dom"/>
</dbReference>
<protein>
    <submittedName>
        <fullName evidence="3">ATPase</fullName>
    </submittedName>
</protein>
<feature type="domain" description="NadR/Ttd14 AAA" evidence="1">
    <location>
        <begin position="5"/>
        <end position="166"/>
    </location>
</feature>
<dbReference type="InterPro" id="IPR027417">
    <property type="entry name" value="P-loop_NTPase"/>
</dbReference>
<organism evidence="3 5">
    <name type="scientific">Legionella gratiana</name>
    <dbReference type="NCBI Taxonomy" id="45066"/>
    <lineage>
        <taxon>Bacteria</taxon>
        <taxon>Pseudomonadati</taxon>
        <taxon>Pseudomonadota</taxon>
        <taxon>Gammaproteobacteria</taxon>
        <taxon>Legionellales</taxon>
        <taxon>Legionellaceae</taxon>
        <taxon>Legionella</taxon>
    </lineage>
</organism>
<dbReference type="STRING" id="45066.Lgra_1568"/>
<gene>
    <name evidence="2" type="ORF">Lgra_1568</name>
    <name evidence="3" type="ORF">NCTC12388_01097</name>
</gene>
<reference evidence="3 5" key="2">
    <citation type="submission" date="2018-06" db="EMBL/GenBank/DDBJ databases">
        <authorList>
            <consortium name="Pathogen Informatics"/>
            <person name="Doyle S."/>
        </authorList>
    </citation>
    <scope>NUCLEOTIDE SEQUENCE [LARGE SCALE GENOMIC DNA]</scope>
    <source>
        <strain evidence="3 5">NCTC12388</strain>
    </source>
</reference>
<dbReference type="Gene3D" id="3.40.50.300">
    <property type="entry name" value="P-loop containing nucleotide triphosphate hydrolases"/>
    <property type="match status" value="1"/>
</dbReference>
<dbReference type="Proteomes" id="UP000054691">
    <property type="component" value="Unassembled WGS sequence"/>
</dbReference>
<dbReference type="AlphaFoldDB" id="A0A378J6S0"/>
<proteinExistence type="predicted"/>
<reference evidence="2 4" key="1">
    <citation type="submission" date="2015-11" db="EMBL/GenBank/DDBJ databases">
        <title>Genomic analysis of 38 Legionella species identifies large and diverse effector repertoires.</title>
        <authorList>
            <person name="Burstein D."/>
            <person name="Amaro F."/>
            <person name="Zusman T."/>
            <person name="Lifshitz Z."/>
            <person name="Cohen O."/>
            <person name="Gilbert J.A."/>
            <person name="Pupko T."/>
            <person name="Shuman H.A."/>
            <person name="Segal G."/>
        </authorList>
    </citation>
    <scope>NUCLEOTIDE SEQUENCE [LARGE SCALE GENOMIC DNA]</scope>
    <source>
        <strain evidence="2 4">Lyon 8420412</strain>
    </source>
</reference>
<dbReference type="RefSeq" id="WP_058498726.1">
    <property type="nucleotide sequence ID" value="NZ_CAAAHW010000001.1"/>
</dbReference>
<keyword evidence="4" id="KW-1185">Reference proteome</keyword>
<dbReference type="EMBL" id="UGOB01000001">
    <property type="protein sequence ID" value="STX43504.1"/>
    <property type="molecule type" value="Genomic_DNA"/>
</dbReference>
<name>A0A378J6S0_9GAMM</name>
<dbReference type="OrthoDB" id="5638848at2"/>
<evidence type="ECO:0000313" key="5">
    <source>
        <dbReference type="Proteomes" id="UP000254476"/>
    </source>
</evidence>
<accession>A0A378J6S0</accession>
<dbReference type="Pfam" id="PF13521">
    <property type="entry name" value="AAA_28"/>
    <property type="match status" value="1"/>
</dbReference>
<evidence type="ECO:0000313" key="4">
    <source>
        <dbReference type="Proteomes" id="UP000054691"/>
    </source>
</evidence>
<evidence type="ECO:0000313" key="3">
    <source>
        <dbReference type="EMBL" id="STX43504.1"/>
    </source>
</evidence>
<dbReference type="SUPFAM" id="SSF52540">
    <property type="entry name" value="P-loop containing nucleoside triphosphate hydrolases"/>
    <property type="match status" value="1"/>
</dbReference>
<dbReference type="EMBL" id="LNYE01000022">
    <property type="protein sequence ID" value="KTD10602.1"/>
    <property type="molecule type" value="Genomic_DNA"/>
</dbReference>